<protein>
    <submittedName>
        <fullName evidence="2">Uncharacterized protein</fullName>
    </submittedName>
</protein>
<evidence type="ECO:0000256" key="1">
    <source>
        <dbReference type="SAM" id="MobiDB-lite"/>
    </source>
</evidence>
<dbReference type="KEGG" id="xcv:XCVd0144"/>
<dbReference type="HOGENOM" id="CLU_1288472_0_0_6"/>
<dbReference type="EMBL" id="AM039951">
    <property type="protein sequence ID" value="CAJ19956.1"/>
    <property type="molecule type" value="Genomic_DNA"/>
</dbReference>
<evidence type="ECO:0000313" key="2">
    <source>
        <dbReference type="EMBL" id="CAJ19956.1"/>
    </source>
</evidence>
<organism evidence="3">
    <name type="scientific">Xanthomonas euvesicatoria pv. vesicatoria (strain 85-10)</name>
    <name type="common">Xanthomonas campestris pv. vesicatoria</name>
    <dbReference type="NCBI Taxonomy" id="316273"/>
    <lineage>
        <taxon>Bacteria</taxon>
        <taxon>Pseudomonadati</taxon>
        <taxon>Pseudomonadota</taxon>
        <taxon>Gammaproteobacteria</taxon>
        <taxon>Lysobacterales</taxon>
        <taxon>Lysobacteraceae</taxon>
        <taxon>Xanthomonas</taxon>
    </lineage>
</organism>
<proteinExistence type="predicted"/>
<dbReference type="AlphaFoldDB" id="Q3BZW0"/>
<name>Q3BZW0_XANE5</name>
<reference evidence="2 3" key="1">
    <citation type="journal article" date="2005" name="J. Bacteriol.">
        <title>Insights into genome plasticity and pathogenicity of the plant pathogenic Bacterium Xanthomonas campestris pv. vesicatoria revealed by the complete genome sequence.</title>
        <authorList>
            <person name="Thieme F."/>
            <person name="Koebnik R."/>
            <person name="Bekel T."/>
            <person name="Berger C."/>
            <person name="Boch J."/>
            <person name="Buettner D."/>
            <person name="Caldana C."/>
            <person name="Gaigalat L."/>
            <person name="Goesmann A."/>
            <person name="Kay S."/>
            <person name="Kirchner O."/>
            <person name="Lanz C."/>
            <person name="Linke B."/>
            <person name="McHardy A.C."/>
            <person name="Meyer F."/>
            <person name="Mittenhuber G."/>
            <person name="Nies D.H."/>
            <person name="Niesbach-Kloesgen U."/>
            <person name="Patschkowski T."/>
            <person name="Rueckert C."/>
            <person name="Rupp O."/>
            <person name="Schneicker S."/>
            <person name="Schuster S.C."/>
            <person name="Vorhoelter F.J."/>
            <person name="Weber E."/>
            <person name="Puehler A."/>
            <person name="Bonas U."/>
            <person name="Bartels D."/>
            <person name="Kaiser O."/>
        </authorList>
    </citation>
    <scope>NUCLEOTIDE SEQUENCE [LARGE SCALE GENOMIC DNA]</scope>
    <source>
        <strain evidence="2 3">85-10</strain>
        <plasmid evidence="2 3">pXCV183</plasmid>
    </source>
</reference>
<feature type="region of interest" description="Disordered" evidence="1">
    <location>
        <begin position="1"/>
        <end position="21"/>
    </location>
</feature>
<evidence type="ECO:0000313" key="3">
    <source>
        <dbReference type="Proteomes" id="UP000007069"/>
    </source>
</evidence>
<geneLocation type="plasmid" evidence="2 3">
    <name>pXCV183</name>
</geneLocation>
<keyword evidence="2" id="KW-0614">Plasmid</keyword>
<feature type="compositionally biased region" description="Polar residues" evidence="1">
    <location>
        <begin position="1"/>
        <end position="12"/>
    </location>
</feature>
<sequence>MRLTAASDSEQYIRSRPMKKQTLTYTKDPRYTVELDYTEGHPDDPGAGTPAMVCGPNGTSGTFFCVRDTGWLNEGERNGHEVPPGVKQWLEEREDLVDGYVNAAFAYASNHHRDAVSPADTEASPMIQEFTVASEGASLDEVEIVGASIDDDQFQFLLDTNGTVYARDQNGVVMELSFDMDGESLVALPMKETATGLEQMSDDEWREHVPRMSP</sequence>
<dbReference type="Proteomes" id="UP000007069">
    <property type="component" value="Plasmid pXCV183"/>
</dbReference>
<accession>Q3BZW0</accession>
<gene>
    <name evidence="2" type="ordered locus">XCVd0144</name>
</gene>